<dbReference type="Proteomes" id="UP001597040">
    <property type="component" value="Unassembled WGS sequence"/>
</dbReference>
<dbReference type="SUPFAM" id="SSF54001">
    <property type="entry name" value="Cysteine proteinases"/>
    <property type="match status" value="1"/>
</dbReference>
<dbReference type="Gene3D" id="3.90.1720.10">
    <property type="entry name" value="endopeptidase domain like (from Nostoc punctiforme)"/>
    <property type="match status" value="1"/>
</dbReference>
<dbReference type="RefSeq" id="WP_390362740.1">
    <property type="nucleotide sequence ID" value="NZ_JBHTKJ010000031.1"/>
</dbReference>
<dbReference type="InterPro" id="IPR038765">
    <property type="entry name" value="Papain-like_cys_pep_sf"/>
</dbReference>
<keyword evidence="2" id="KW-1185">Reference proteome</keyword>
<gene>
    <name evidence="1" type="ORF">ACFQ3N_12040</name>
</gene>
<dbReference type="EMBL" id="JBHTKJ010000031">
    <property type="protein sequence ID" value="MFD1039113.1"/>
    <property type="molecule type" value="Genomic_DNA"/>
</dbReference>
<reference evidence="2" key="1">
    <citation type="journal article" date="2019" name="Int. J. Syst. Evol. Microbiol.">
        <title>The Global Catalogue of Microorganisms (GCM) 10K type strain sequencing project: providing services to taxonomists for standard genome sequencing and annotation.</title>
        <authorList>
            <consortium name="The Broad Institute Genomics Platform"/>
            <consortium name="The Broad Institute Genome Sequencing Center for Infectious Disease"/>
            <person name="Wu L."/>
            <person name="Ma J."/>
        </authorList>
    </citation>
    <scope>NUCLEOTIDE SEQUENCE [LARGE SCALE GENOMIC DNA]</scope>
    <source>
        <strain evidence="2">CCUG 56754</strain>
    </source>
</reference>
<sequence>MNNPIIEGKSLDNGLMVFIDLNRYPVQYVTIFIDNQLMGNFYPASQFYLPTSRGRLITIISTLIDGSQKPTTFSLRPDQVHRAQDYMPGDILVASDNYGDILPPGYMGHSALVVDENHIIEAVTSKPQVRKVKIDNFLSVHPIHAHYRSKDIEIGEQAAAFAKDYLSEYNKQLDNGEKITPFSFNHTIPLEDLSSGLYCSKLVWHSYYQGADILFENDFYLFAPEDLATNLQYDDRFELIYQHPEFGFNINL</sequence>
<evidence type="ECO:0000313" key="2">
    <source>
        <dbReference type="Proteomes" id="UP001597040"/>
    </source>
</evidence>
<protein>
    <submittedName>
        <fullName evidence="1">Uncharacterized protein</fullName>
    </submittedName>
</protein>
<proteinExistence type="predicted"/>
<accession>A0ABW3LL47</accession>
<name>A0ABW3LL47_9BACI</name>
<comment type="caution">
    <text evidence="1">The sequence shown here is derived from an EMBL/GenBank/DDBJ whole genome shotgun (WGS) entry which is preliminary data.</text>
</comment>
<organism evidence="1 2">
    <name type="scientific">Virgibacillus byunsanensis</name>
    <dbReference type="NCBI Taxonomy" id="570945"/>
    <lineage>
        <taxon>Bacteria</taxon>
        <taxon>Bacillati</taxon>
        <taxon>Bacillota</taxon>
        <taxon>Bacilli</taxon>
        <taxon>Bacillales</taxon>
        <taxon>Bacillaceae</taxon>
        <taxon>Virgibacillus</taxon>
    </lineage>
</organism>
<evidence type="ECO:0000313" key="1">
    <source>
        <dbReference type="EMBL" id="MFD1039113.1"/>
    </source>
</evidence>